<evidence type="ECO:0008006" key="3">
    <source>
        <dbReference type="Google" id="ProtNLM"/>
    </source>
</evidence>
<proteinExistence type="predicted"/>
<evidence type="ECO:0000313" key="2">
    <source>
        <dbReference type="Proteomes" id="UP000236161"/>
    </source>
</evidence>
<organism evidence="1 2">
    <name type="scientific">Apostasia shenzhenica</name>
    <dbReference type="NCBI Taxonomy" id="1088818"/>
    <lineage>
        <taxon>Eukaryota</taxon>
        <taxon>Viridiplantae</taxon>
        <taxon>Streptophyta</taxon>
        <taxon>Embryophyta</taxon>
        <taxon>Tracheophyta</taxon>
        <taxon>Spermatophyta</taxon>
        <taxon>Magnoliopsida</taxon>
        <taxon>Liliopsida</taxon>
        <taxon>Asparagales</taxon>
        <taxon>Orchidaceae</taxon>
        <taxon>Apostasioideae</taxon>
        <taxon>Apostasia</taxon>
    </lineage>
</organism>
<accession>A0A2H9ZTX7</accession>
<keyword evidence="2" id="KW-1185">Reference proteome</keyword>
<gene>
    <name evidence="1" type="ORF">AXF42_Ash021622</name>
</gene>
<evidence type="ECO:0000313" key="1">
    <source>
        <dbReference type="EMBL" id="PKA46738.1"/>
    </source>
</evidence>
<reference evidence="1 2" key="1">
    <citation type="journal article" date="2017" name="Nature">
        <title>The Apostasia genome and the evolution of orchids.</title>
        <authorList>
            <person name="Zhang G.Q."/>
            <person name="Liu K.W."/>
            <person name="Li Z."/>
            <person name="Lohaus R."/>
            <person name="Hsiao Y.Y."/>
            <person name="Niu S.C."/>
            <person name="Wang J.Y."/>
            <person name="Lin Y.C."/>
            <person name="Xu Q."/>
            <person name="Chen L.J."/>
            <person name="Yoshida K."/>
            <person name="Fujiwara S."/>
            <person name="Wang Z.W."/>
            <person name="Zhang Y.Q."/>
            <person name="Mitsuda N."/>
            <person name="Wang M."/>
            <person name="Liu G.H."/>
            <person name="Pecoraro L."/>
            <person name="Huang H.X."/>
            <person name="Xiao X.J."/>
            <person name="Lin M."/>
            <person name="Wu X.Y."/>
            <person name="Wu W.L."/>
            <person name="Chen Y.Y."/>
            <person name="Chang S.B."/>
            <person name="Sakamoto S."/>
            <person name="Ohme-Takagi M."/>
            <person name="Yagi M."/>
            <person name="Zeng S.J."/>
            <person name="Shen C.Y."/>
            <person name="Yeh C.M."/>
            <person name="Luo Y.B."/>
            <person name="Tsai W.C."/>
            <person name="Van de Peer Y."/>
            <person name="Liu Z.J."/>
        </authorList>
    </citation>
    <scope>NUCLEOTIDE SEQUENCE [LARGE SCALE GENOMIC DNA]</scope>
    <source>
        <strain evidence="2">cv. Shenzhen</strain>
        <tissue evidence="1">Stem</tissue>
    </source>
</reference>
<dbReference type="EMBL" id="KZ453931">
    <property type="protein sequence ID" value="PKA46738.1"/>
    <property type="molecule type" value="Genomic_DNA"/>
</dbReference>
<protein>
    <recommendedName>
        <fullName evidence="3">Retrotransposon gag domain-containing protein</fullName>
    </recommendedName>
</protein>
<name>A0A2H9ZTX7_9ASPA</name>
<dbReference type="AlphaFoldDB" id="A0A2H9ZTX7"/>
<dbReference type="OrthoDB" id="1729247at2759"/>
<sequence length="91" mass="10722">MDHYYEWYMSENQKIRFAKMKLTMQVKLYINNVERLLQHGRQESIGSWDELNEKVCKIIIDSGSCVNVIVTTTVSRTDLIPECHPNPYKIS</sequence>
<dbReference type="Proteomes" id="UP000236161">
    <property type="component" value="Unassembled WGS sequence"/>
</dbReference>